<dbReference type="EMBL" id="JAUIZM010000021">
    <property type="protein sequence ID" value="KAK1351941.1"/>
    <property type="molecule type" value="Genomic_DNA"/>
</dbReference>
<protein>
    <recommendedName>
        <fullName evidence="2">DUSP domain-containing protein</fullName>
    </recommendedName>
</protein>
<feature type="compositionally biased region" description="Polar residues" evidence="1">
    <location>
        <begin position="40"/>
        <end position="51"/>
    </location>
</feature>
<dbReference type="InterPro" id="IPR006615">
    <property type="entry name" value="Pept_C19_DUSP"/>
</dbReference>
<feature type="domain" description="DUSP" evidence="2">
    <location>
        <begin position="1"/>
        <end position="94"/>
    </location>
</feature>
<dbReference type="Gene3D" id="3.30.2230.10">
    <property type="entry name" value="DUSP-like"/>
    <property type="match status" value="1"/>
</dbReference>
<dbReference type="GO" id="GO:0004843">
    <property type="term" value="F:cysteine-type deubiquitinase activity"/>
    <property type="evidence" value="ECO:0007669"/>
    <property type="project" value="InterPro"/>
</dbReference>
<dbReference type="AlphaFoldDB" id="A0AAD8GPW0"/>
<dbReference type="GO" id="GO:0003677">
    <property type="term" value="F:DNA binding"/>
    <property type="evidence" value="ECO:0007669"/>
    <property type="project" value="InterPro"/>
</dbReference>
<sequence>MNRKSIWKKYTGFGAYPDDEVLPEPHLIISDAADRPGPLDNSNIVSTGSNSEGEDLQLLDNLEEERDYVLVSQDVWEKLFEWYKGGPVLPRKMISVGVRQELVVEVYPLCLKVIDARDRSVSTIRLSKKSSLHELHERVRSLKRTGTGKVRIWDYFNNRKQAILEDSTRSSRTLEKSDLQMNQSILVEVQVDEILLPTGFDMNVTWNEIKVCVNVWALTRSFFLGGFEPSDTVGIVKMRVNDLVFRTPITEKFLPLHPACGEMVSFEGNVFGDDETLTSLYKSCCSKGDKYITMDYIRAPDLKGTPKIQEHMHFLRLTQTARFIEEEIEESHEDKHTFLEDEDEDEDEHEDEDTVSIAKRPTTIHPVGLGIKGPYELFNSKNKIISLSSFKFAVSMKTTASVILLAPNSEIFTHLNFLNSKSEYLVLHVCWDLQSYFFLRTVRTSYPTIPIVAVTDLDPHHLDLLTFLDTPPYDVLMCYGWDLSEDSDDEYFVTRNDFVNIKWLGLCPNDFEGLHFNDDARPAPLPGFEEVIRMLRVNPYLRRKEDWLAALDWLDVYGKSVSFHLGGDFVSRKLSEKDWV</sequence>
<dbReference type="PROSITE" id="PS51283">
    <property type="entry name" value="DUSP"/>
    <property type="match status" value="1"/>
</dbReference>
<name>A0AAD8GPW0_9APIA</name>
<keyword evidence="4" id="KW-1185">Reference proteome</keyword>
<evidence type="ECO:0000313" key="3">
    <source>
        <dbReference type="EMBL" id="KAK1351941.1"/>
    </source>
</evidence>
<dbReference type="GO" id="GO:0005694">
    <property type="term" value="C:chromosome"/>
    <property type="evidence" value="ECO:0007669"/>
    <property type="project" value="InterPro"/>
</dbReference>
<dbReference type="Pfam" id="PF06337">
    <property type="entry name" value="DUSP"/>
    <property type="match status" value="1"/>
</dbReference>
<evidence type="ECO:0000259" key="2">
    <source>
        <dbReference type="PROSITE" id="PS51283"/>
    </source>
</evidence>
<dbReference type="SMART" id="SM00695">
    <property type="entry name" value="DUSP"/>
    <property type="match status" value="1"/>
</dbReference>
<feature type="region of interest" description="Disordered" evidence="1">
    <location>
        <begin position="330"/>
        <end position="355"/>
    </location>
</feature>
<proteinExistence type="predicted"/>
<accession>A0AAD8GPW0</accession>
<dbReference type="InterPro" id="IPR036078">
    <property type="entry name" value="Spo11/TopoVI_A_sf"/>
</dbReference>
<dbReference type="InterPro" id="IPR035927">
    <property type="entry name" value="DUSP-like_sf"/>
</dbReference>
<dbReference type="Gene3D" id="3.10.20.90">
    <property type="entry name" value="Phosphatidylinositol 3-kinase Catalytic Subunit, Chain A, domain 1"/>
    <property type="match status" value="1"/>
</dbReference>
<reference evidence="3" key="1">
    <citation type="submission" date="2023-02" db="EMBL/GenBank/DDBJ databases">
        <title>Genome of toxic invasive species Heracleum sosnowskyi carries increased number of genes despite the absence of recent whole-genome duplications.</title>
        <authorList>
            <person name="Schelkunov M."/>
            <person name="Shtratnikova V."/>
            <person name="Makarenko M."/>
            <person name="Klepikova A."/>
            <person name="Omelchenko D."/>
            <person name="Novikova G."/>
            <person name="Obukhova E."/>
            <person name="Bogdanov V."/>
            <person name="Penin A."/>
            <person name="Logacheva M."/>
        </authorList>
    </citation>
    <scope>NUCLEOTIDE SEQUENCE</scope>
    <source>
        <strain evidence="3">Hsosn_3</strain>
        <tissue evidence="3">Leaf</tissue>
    </source>
</reference>
<feature type="region of interest" description="Disordered" evidence="1">
    <location>
        <begin position="32"/>
        <end position="52"/>
    </location>
</feature>
<organism evidence="3 4">
    <name type="scientific">Heracleum sosnowskyi</name>
    <dbReference type="NCBI Taxonomy" id="360622"/>
    <lineage>
        <taxon>Eukaryota</taxon>
        <taxon>Viridiplantae</taxon>
        <taxon>Streptophyta</taxon>
        <taxon>Embryophyta</taxon>
        <taxon>Tracheophyta</taxon>
        <taxon>Spermatophyta</taxon>
        <taxon>Magnoliopsida</taxon>
        <taxon>eudicotyledons</taxon>
        <taxon>Gunneridae</taxon>
        <taxon>Pentapetalae</taxon>
        <taxon>asterids</taxon>
        <taxon>campanulids</taxon>
        <taxon>Apiales</taxon>
        <taxon>Apiaceae</taxon>
        <taxon>Apioideae</taxon>
        <taxon>apioid superclade</taxon>
        <taxon>Tordylieae</taxon>
        <taxon>Tordyliinae</taxon>
        <taxon>Heracleum</taxon>
    </lineage>
</organism>
<comment type="caution">
    <text evidence="3">The sequence shown here is derived from an EMBL/GenBank/DDBJ whole genome shotgun (WGS) entry which is preliminary data.</text>
</comment>
<evidence type="ECO:0000313" key="4">
    <source>
        <dbReference type="Proteomes" id="UP001237642"/>
    </source>
</evidence>
<gene>
    <name evidence="3" type="ORF">POM88_053822</name>
</gene>
<reference evidence="3" key="2">
    <citation type="submission" date="2023-05" db="EMBL/GenBank/DDBJ databases">
        <authorList>
            <person name="Schelkunov M.I."/>
        </authorList>
    </citation>
    <scope>NUCLEOTIDE SEQUENCE</scope>
    <source>
        <strain evidence="3">Hsosn_3</strain>
        <tissue evidence="3">Leaf</tissue>
    </source>
</reference>
<dbReference type="SUPFAM" id="SSF143791">
    <property type="entry name" value="DUSP-like"/>
    <property type="match status" value="1"/>
</dbReference>
<dbReference type="Proteomes" id="UP001237642">
    <property type="component" value="Unassembled WGS sequence"/>
</dbReference>
<evidence type="ECO:0000256" key="1">
    <source>
        <dbReference type="SAM" id="MobiDB-lite"/>
    </source>
</evidence>
<feature type="compositionally biased region" description="Acidic residues" evidence="1">
    <location>
        <begin position="340"/>
        <end position="354"/>
    </location>
</feature>
<dbReference type="SUPFAM" id="SSF56726">
    <property type="entry name" value="DNA topoisomerase IV, alpha subunit"/>
    <property type="match status" value="1"/>
</dbReference>